<dbReference type="GO" id="GO:0004862">
    <property type="term" value="F:cAMP-dependent protein kinase inhibitor activity"/>
    <property type="evidence" value="ECO:0007669"/>
    <property type="project" value="InterPro"/>
</dbReference>
<keyword evidence="3" id="KW-0649">Protein kinase inhibitor</keyword>
<sequence length="131" mass="13760">MSQKRFESIPSKTASVLKRKRIKSITRKKVLKMLAVMETNAQTTAGSSAGAVASGASGSSVENCPSTPEGVTNVEDFLTSGRTGRRNALPDILGQNAFVTSSDLTTKLQGLTTNDKPTESAQLNQPGTSKS</sequence>
<gene>
    <name evidence="5" type="ORF">CALMAC_LOCUS2992</name>
</gene>
<keyword evidence="6" id="KW-1185">Reference proteome</keyword>
<evidence type="ECO:0000256" key="1">
    <source>
        <dbReference type="ARBA" id="ARBA00002844"/>
    </source>
</evidence>
<dbReference type="InterPro" id="IPR004171">
    <property type="entry name" value="cAMP_dep_PKI"/>
</dbReference>
<feature type="compositionally biased region" description="Low complexity" evidence="4">
    <location>
        <begin position="45"/>
        <end position="61"/>
    </location>
</feature>
<proteinExistence type="inferred from homology"/>
<evidence type="ECO:0000313" key="6">
    <source>
        <dbReference type="Proteomes" id="UP000410492"/>
    </source>
</evidence>
<protein>
    <recommendedName>
        <fullName evidence="7">cAMP-dependent protein kinase inhibitor beta</fullName>
    </recommendedName>
</protein>
<organism evidence="5 6">
    <name type="scientific">Callosobruchus maculatus</name>
    <name type="common">Southern cowpea weevil</name>
    <name type="synonym">Pulse bruchid</name>
    <dbReference type="NCBI Taxonomy" id="64391"/>
    <lineage>
        <taxon>Eukaryota</taxon>
        <taxon>Metazoa</taxon>
        <taxon>Ecdysozoa</taxon>
        <taxon>Arthropoda</taxon>
        <taxon>Hexapoda</taxon>
        <taxon>Insecta</taxon>
        <taxon>Pterygota</taxon>
        <taxon>Neoptera</taxon>
        <taxon>Endopterygota</taxon>
        <taxon>Coleoptera</taxon>
        <taxon>Polyphaga</taxon>
        <taxon>Cucujiformia</taxon>
        <taxon>Chrysomeloidea</taxon>
        <taxon>Chrysomelidae</taxon>
        <taxon>Bruchinae</taxon>
        <taxon>Bruchini</taxon>
        <taxon>Callosobruchus</taxon>
    </lineage>
</organism>
<dbReference type="AlphaFoldDB" id="A0A653BRE9"/>
<evidence type="ECO:0000256" key="4">
    <source>
        <dbReference type="SAM" id="MobiDB-lite"/>
    </source>
</evidence>
<dbReference type="PANTHER" id="PTHR15416">
    <property type="entry name" value="CAMP-DEPENDENT PROTEIN KINASE INHIBITOR/PKI"/>
    <property type="match status" value="1"/>
</dbReference>
<evidence type="ECO:0008006" key="7">
    <source>
        <dbReference type="Google" id="ProtNLM"/>
    </source>
</evidence>
<evidence type="ECO:0000256" key="2">
    <source>
        <dbReference type="ARBA" id="ARBA00006393"/>
    </source>
</evidence>
<feature type="region of interest" description="Disordered" evidence="4">
    <location>
        <begin position="41"/>
        <end position="73"/>
    </location>
</feature>
<name>A0A653BRE9_CALMS</name>
<evidence type="ECO:0000256" key="3">
    <source>
        <dbReference type="ARBA" id="ARBA00023013"/>
    </source>
</evidence>
<dbReference type="Pfam" id="PF02827">
    <property type="entry name" value="PKI"/>
    <property type="match status" value="1"/>
</dbReference>
<reference evidence="5 6" key="1">
    <citation type="submission" date="2019-01" db="EMBL/GenBank/DDBJ databases">
        <authorList>
            <person name="Sayadi A."/>
        </authorList>
    </citation>
    <scope>NUCLEOTIDE SEQUENCE [LARGE SCALE GENOMIC DNA]</scope>
</reference>
<dbReference type="EMBL" id="CAACVG010003895">
    <property type="protein sequence ID" value="VEN37931.1"/>
    <property type="molecule type" value="Genomic_DNA"/>
</dbReference>
<dbReference type="Proteomes" id="UP000410492">
    <property type="component" value="Unassembled WGS sequence"/>
</dbReference>
<evidence type="ECO:0000313" key="5">
    <source>
        <dbReference type="EMBL" id="VEN37931.1"/>
    </source>
</evidence>
<feature type="region of interest" description="Disordered" evidence="4">
    <location>
        <begin position="109"/>
        <end position="131"/>
    </location>
</feature>
<accession>A0A653BRE9</accession>
<comment type="function">
    <text evidence="1">Extremely potent competitive inhibitor of cAMP-dependent protein kinase activity, this protein interacts with the catalytic subunit of the enzyme after the cAMP-induced dissociation of its regulatory chains.</text>
</comment>
<dbReference type="OrthoDB" id="6380180at2759"/>
<comment type="similarity">
    <text evidence="2">Belongs to the PKI family.</text>
</comment>